<accession>A0ABT4VP27</accession>
<feature type="binding site" evidence="6">
    <location>
        <position position="228"/>
    </location>
    <ligand>
        <name>S-adenosyl-L-methionine</name>
        <dbReference type="ChEBI" id="CHEBI:59789"/>
    </ligand>
</feature>
<dbReference type="PIRSF" id="PIRSF000401">
    <property type="entry name" value="RPL11_MTase"/>
    <property type="match status" value="1"/>
</dbReference>
<dbReference type="CDD" id="cd02440">
    <property type="entry name" value="AdoMet_MTases"/>
    <property type="match status" value="1"/>
</dbReference>
<dbReference type="InterPro" id="IPR029063">
    <property type="entry name" value="SAM-dependent_MTases_sf"/>
</dbReference>
<reference evidence="7" key="1">
    <citation type="submission" date="2022-11" db="EMBL/GenBank/DDBJ databases">
        <title>Hoeflea poritis sp. nov., isolated from scleractinian coral Porites lutea.</title>
        <authorList>
            <person name="Zhang G."/>
            <person name="Wei Q."/>
            <person name="Cai L."/>
        </authorList>
    </citation>
    <scope>NUCLEOTIDE SEQUENCE</scope>
    <source>
        <strain evidence="7">E7-10</strain>
    </source>
</reference>
<dbReference type="InterPro" id="IPR050078">
    <property type="entry name" value="Ribosomal_L11_MeTrfase_PrmA"/>
</dbReference>
<dbReference type="GO" id="GO:0008168">
    <property type="term" value="F:methyltransferase activity"/>
    <property type="evidence" value="ECO:0007669"/>
    <property type="project" value="UniProtKB-KW"/>
</dbReference>
<comment type="function">
    <text evidence="6">Methylates ribosomal protein L11.</text>
</comment>
<evidence type="ECO:0000256" key="3">
    <source>
        <dbReference type="ARBA" id="ARBA00022603"/>
    </source>
</evidence>
<evidence type="ECO:0000256" key="4">
    <source>
        <dbReference type="ARBA" id="ARBA00022679"/>
    </source>
</evidence>
<evidence type="ECO:0000256" key="2">
    <source>
        <dbReference type="ARBA" id="ARBA00022490"/>
    </source>
</evidence>
<keyword evidence="4 6" id="KW-0808">Transferase</keyword>
<dbReference type="Gene3D" id="3.40.50.150">
    <property type="entry name" value="Vaccinia Virus protein VP39"/>
    <property type="match status" value="1"/>
</dbReference>
<dbReference type="HAMAP" id="MF_00735">
    <property type="entry name" value="Methyltr_PrmA"/>
    <property type="match status" value="1"/>
</dbReference>
<evidence type="ECO:0000256" key="5">
    <source>
        <dbReference type="ARBA" id="ARBA00022691"/>
    </source>
</evidence>
<dbReference type="RefSeq" id="WP_271090223.1">
    <property type="nucleotide sequence ID" value="NZ_JAPJZH010000008.1"/>
</dbReference>
<dbReference type="GO" id="GO:0032259">
    <property type="term" value="P:methylation"/>
    <property type="evidence" value="ECO:0007669"/>
    <property type="project" value="UniProtKB-KW"/>
</dbReference>
<evidence type="ECO:0000313" key="8">
    <source>
        <dbReference type="Proteomes" id="UP001148313"/>
    </source>
</evidence>
<feature type="binding site" evidence="6">
    <location>
        <position position="181"/>
    </location>
    <ligand>
        <name>S-adenosyl-L-methionine</name>
        <dbReference type="ChEBI" id="CHEBI:59789"/>
    </ligand>
</feature>
<name>A0ABT4VP27_9HYPH</name>
<evidence type="ECO:0000256" key="6">
    <source>
        <dbReference type="HAMAP-Rule" id="MF_00735"/>
    </source>
</evidence>
<keyword evidence="2 6" id="KW-0963">Cytoplasm</keyword>
<dbReference type="Pfam" id="PF06325">
    <property type="entry name" value="PrmA"/>
    <property type="match status" value="1"/>
</dbReference>
<dbReference type="PANTHER" id="PTHR43648">
    <property type="entry name" value="ELECTRON TRANSFER FLAVOPROTEIN BETA SUBUNIT LYSINE METHYLTRANSFERASE"/>
    <property type="match status" value="1"/>
</dbReference>
<protein>
    <recommendedName>
        <fullName evidence="6">Ribosomal protein L11 methyltransferase</fullName>
        <shortName evidence="6">L11 Mtase</shortName>
        <ecNumber evidence="6">2.1.1.-</ecNumber>
    </recommendedName>
</protein>
<comment type="catalytic activity">
    <reaction evidence="6">
        <text>L-lysyl-[protein] + 3 S-adenosyl-L-methionine = N(6),N(6),N(6)-trimethyl-L-lysyl-[protein] + 3 S-adenosyl-L-homocysteine + 3 H(+)</text>
        <dbReference type="Rhea" id="RHEA:54192"/>
        <dbReference type="Rhea" id="RHEA-COMP:9752"/>
        <dbReference type="Rhea" id="RHEA-COMP:13826"/>
        <dbReference type="ChEBI" id="CHEBI:15378"/>
        <dbReference type="ChEBI" id="CHEBI:29969"/>
        <dbReference type="ChEBI" id="CHEBI:57856"/>
        <dbReference type="ChEBI" id="CHEBI:59789"/>
        <dbReference type="ChEBI" id="CHEBI:61961"/>
    </reaction>
</comment>
<feature type="binding site" evidence="6">
    <location>
        <position position="136"/>
    </location>
    <ligand>
        <name>S-adenosyl-L-methionine</name>
        <dbReference type="ChEBI" id="CHEBI:59789"/>
    </ligand>
</feature>
<dbReference type="EC" id="2.1.1.-" evidence="6"/>
<comment type="subcellular location">
    <subcellularLocation>
        <location evidence="6">Cytoplasm</location>
    </subcellularLocation>
</comment>
<gene>
    <name evidence="6" type="primary">prmA</name>
    <name evidence="7" type="ORF">OOZ53_13985</name>
</gene>
<comment type="similarity">
    <text evidence="1 6">Belongs to the methyltransferase superfamily. PrmA family.</text>
</comment>
<feature type="binding site" evidence="6">
    <location>
        <position position="159"/>
    </location>
    <ligand>
        <name>S-adenosyl-L-methionine</name>
        <dbReference type="ChEBI" id="CHEBI:59789"/>
    </ligand>
</feature>
<dbReference type="InterPro" id="IPR004498">
    <property type="entry name" value="Ribosomal_PrmA_MeTrfase"/>
</dbReference>
<comment type="caution">
    <text evidence="7">The sequence shown here is derived from an EMBL/GenBank/DDBJ whole genome shotgun (WGS) entry which is preliminary data.</text>
</comment>
<sequence>MKQIRLFITASQAECATALELLSERFEDAGYPIATMEVDEANDRWEASLYAPTAEQEALVRSIQDCLKPAIPDAPIETEHLPDIDWVAHALEGLQPVRAGRFLVHGSHDRDKVRPGDLCIEIDAGRAFGTGHHGTTEGCLEMIGAVARQRRFRHVLDLGTGSGVLAIGLAKLMPASILATDIDPVAIAVARQNARKNGCGSRIGWATAAGFHSGIFARHGPFDLIVANILARPLMGMAPSLSRNLAAGGQVILSGILSEQRRKVLAAYNVQGLYHRKTLWRDGWVTLHLGR</sequence>
<dbReference type="Proteomes" id="UP001148313">
    <property type="component" value="Unassembled WGS sequence"/>
</dbReference>
<dbReference type="SUPFAM" id="SSF53335">
    <property type="entry name" value="S-adenosyl-L-methionine-dependent methyltransferases"/>
    <property type="match status" value="1"/>
</dbReference>
<dbReference type="PANTHER" id="PTHR43648:SF1">
    <property type="entry name" value="ELECTRON TRANSFER FLAVOPROTEIN BETA SUBUNIT LYSINE METHYLTRANSFERASE"/>
    <property type="match status" value="1"/>
</dbReference>
<dbReference type="EMBL" id="JAPJZH010000008">
    <property type="protein sequence ID" value="MDA4846471.1"/>
    <property type="molecule type" value="Genomic_DNA"/>
</dbReference>
<dbReference type="NCBIfam" id="NF001784">
    <property type="entry name" value="PRK00517.2-1"/>
    <property type="match status" value="1"/>
</dbReference>
<keyword evidence="3 6" id="KW-0489">Methyltransferase</keyword>
<proteinExistence type="inferred from homology"/>
<keyword evidence="7" id="KW-0687">Ribonucleoprotein</keyword>
<keyword evidence="5 6" id="KW-0949">S-adenosyl-L-methionine</keyword>
<keyword evidence="7" id="KW-0689">Ribosomal protein</keyword>
<evidence type="ECO:0000256" key="1">
    <source>
        <dbReference type="ARBA" id="ARBA00009741"/>
    </source>
</evidence>
<organism evidence="7 8">
    <name type="scientific">Hoeflea poritis</name>
    <dbReference type="NCBI Taxonomy" id="2993659"/>
    <lineage>
        <taxon>Bacteria</taxon>
        <taxon>Pseudomonadati</taxon>
        <taxon>Pseudomonadota</taxon>
        <taxon>Alphaproteobacteria</taxon>
        <taxon>Hyphomicrobiales</taxon>
        <taxon>Rhizobiaceae</taxon>
        <taxon>Hoeflea</taxon>
    </lineage>
</organism>
<keyword evidence="8" id="KW-1185">Reference proteome</keyword>
<dbReference type="GO" id="GO:0005840">
    <property type="term" value="C:ribosome"/>
    <property type="evidence" value="ECO:0007669"/>
    <property type="project" value="UniProtKB-KW"/>
</dbReference>
<evidence type="ECO:0000313" key="7">
    <source>
        <dbReference type="EMBL" id="MDA4846471.1"/>
    </source>
</evidence>